<dbReference type="OrthoDB" id="2499658at2759"/>
<reference evidence="1 2" key="1">
    <citation type="submission" date="2015-07" db="EMBL/GenBank/DDBJ databases">
        <title>The genome of Melipona quadrifasciata.</title>
        <authorList>
            <person name="Pan H."/>
            <person name="Kapheim K."/>
        </authorList>
    </citation>
    <scope>NUCLEOTIDE SEQUENCE [LARGE SCALE GENOMIC DNA]</scope>
    <source>
        <strain evidence="1">0111107301</strain>
        <tissue evidence="1">Whole body</tissue>
    </source>
</reference>
<keyword evidence="2" id="KW-1185">Reference proteome</keyword>
<accession>A0A0M9A321</accession>
<name>A0A0M9A321_9HYME</name>
<evidence type="ECO:0000313" key="1">
    <source>
        <dbReference type="EMBL" id="KOX74809.1"/>
    </source>
</evidence>
<organism evidence="1 2">
    <name type="scientific">Melipona quadrifasciata</name>
    <dbReference type="NCBI Taxonomy" id="166423"/>
    <lineage>
        <taxon>Eukaryota</taxon>
        <taxon>Metazoa</taxon>
        <taxon>Ecdysozoa</taxon>
        <taxon>Arthropoda</taxon>
        <taxon>Hexapoda</taxon>
        <taxon>Insecta</taxon>
        <taxon>Pterygota</taxon>
        <taxon>Neoptera</taxon>
        <taxon>Endopterygota</taxon>
        <taxon>Hymenoptera</taxon>
        <taxon>Apocrita</taxon>
        <taxon>Aculeata</taxon>
        <taxon>Apoidea</taxon>
        <taxon>Anthophila</taxon>
        <taxon>Apidae</taxon>
        <taxon>Melipona</taxon>
    </lineage>
</organism>
<evidence type="ECO:0000313" key="2">
    <source>
        <dbReference type="Proteomes" id="UP000053105"/>
    </source>
</evidence>
<gene>
    <name evidence="1" type="ORF">WN51_13625</name>
</gene>
<dbReference type="AlphaFoldDB" id="A0A0M9A321"/>
<proteinExistence type="predicted"/>
<dbReference type="STRING" id="166423.A0A0M9A321"/>
<dbReference type="EMBL" id="KQ435779">
    <property type="protein sequence ID" value="KOX74809.1"/>
    <property type="molecule type" value="Genomic_DNA"/>
</dbReference>
<protein>
    <submittedName>
        <fullName evidence="1">Uncharacterized protein</fullName>
    </submittedName>
</protein>
<dbReference type="Proteomes" id="UP000053105">
    <property type="component" value="Unassembled WGS sequence"/>
</dbReference>
<sequence length="274" mass="31584">MGYSQFTRGFSFAVPISFDFHGFRRQAIGVMVEGRRKVVINCDEKLLERLSSLILDQFFLSSANTHSGATTMINQVLIIKFIYLIRCNCLITWCRNQSTTKREDNYLKRENSYQLLISVLNLEFDKNNFNFLNLSISIVGQDLAMRCRCRTPDFDITGRTVRPEPNTDLFPNNKIKCLPSSLLGTSVQESGSFRTRQLEILQSGLKNVQFVQRTMTAICFVCNLPILSHQVGLVWQGGNGWDDLVREQVEESTLRQRLGFYRNFTVLQKFQLHV</sequence>